<sequence length="29" mass="3672">MRQKIEYNEDIREIIEDSITKSYRLREEN</sequence>
<keyword evidence="2" id="KW-1185">Reference proteome</keyword>
<reference evidence="1" key="1">
    <citation type="submission" date="2023-01" db="EMBL/GenBank/DDBJ databases">
        <title>New crAssphage isolates infecting Bacteroides cellulosilyticus.</title>
        <authorList>
            <person name="Papudeshi B."/>
            <person name="Vega A.A."/>
            <person name="Souza C."/>
            <person name="Giles S.K."/>
            <person name="Mallawaarachchi V."/>
            <person name="Roach M.J."/>
            <person name="An M."/>
            <person name="Jacobson N."/>
            <person name="McNair K."/>
            <person name="Mora M.F."/>
            <person name="Pastrana K."/>
            <person name="Leigh C."/>
            <person name="Cram C."/>
            <person name="Plewa W.S."/>
            <person name="Grigson S.R."/>
            <person name="Bouras G.S."/>
            <person name="Decewicz P."/>
            <person name="Luque A."/>
            <person name="Droit L."/>
            <person name="Handley S."/>
            <person name="Segall A.M."/>
            <person name="Dinsdale E.A."/>
            <person name="Edwards R.A."/>
        </authorList>
    </citation>
    <scope>NUCLEOTIDE SEQUENCE</scope>
    <source>
        <strain evidence="1">Bc11</strain>
    </source>
</reference>
<name>A0AAF0ID14_9CAUD</name>
<dbReference type="RefSeq" id="YP_011108676.1">
    <property type="nucleotide sequence ID" value="NC_091965.1"/>
</dbReference>
<dbReference type="EMBL" id="OQ198719">
    <property type="protein sequence ID" value="WEU69914.1"/>
    <property type="molecule type" value="Genomic_DNA"/>
</dbReference>
<organism evidence="1 2">
    <name type="scientific">Caudoviricetes sp. 'Rudgehvirus jaberico'</name>
    <dbReference type="NCBI Taxonomy" id="3028515"/>
    <lineage>
        <taxon>Viruses</taxon>
        <taxon>Duplodnaviria</taxon>
        <taxon>Heunggongvirae</taxon>
        <taxon>Uroviricota</taxon>
        <taxon>Caudoviricetes</taxon>
        <taxon>Crassvirales</taxon>
        <taxon>Intestiviridae</taxon>
        <taxon>Crudevirinae</taxon>
    </lineage>
</organism>
<protein>
    <submittedName>
        <fullName evidence="1">Uncharacterized protein</fullName>
    </submittedName>
</protein>
<evidence type="ECO:0000313" key="1">
    <source>
        <dbReference type="EMBL" id="WEU69914.1"/>
    </source>
</evidence>
<accession>A0AAF0ID14</accession>
<evidence type="ECO:0000313" key="2">
    <source>
        <dbReference type="Proteomes" id="UP001269161"/>
    </source>
</evidence>
<dbReference type="Proteomes" id="UP001269161">
    <property type="component" value="Segment"/>
</dbReference>
<proteinExistence type="predicted"/>